<dbReference type="GO" id="GO:0032993">
    <property type="term" value="C:protein-DNA complex"/>
    <property type="evidence" value="ECO:0007669"/>
    <property type="project" value="TreeGrafter"/>
</dbReference>
<reference evidence="8 9" key="1">
    <citation type="submission" date="2014-04" db="EMBL/GenBank/DDBJ databases">
        <title>Whole genome of Muricauda olearia.</title>
        <authorList>
            <person name="Zhang X.-H."/>
            <person name="Tang K."/>
        </authorList>
    </citation>
    <scope>NUCLEOTIDE SEQUENCE [LARGE SCALE GENOMIC DNA]</scope>
    <source>
        <strain evidence="8 9">Th120</strain>
    </source>
</reference>
<evidence type="ECO:0000313" key="8">
    <source>
        <dbReference type="EMBL" id="RYC51409.1"/>
    </source>
</evidence>
<dbReference type="CDD" id="cd17574">
    <property type="entry name" value="REC_OmpR"/>
    <property type="match status" value="1"/>
</dbReference>
<dbReference type="CDD" id="cd00383">
    <property type="entry name" value="trans_reg_C"/>
    <property type="match status" value="1"/>
</dbReference>
<sequence length="234" mass="26827">MDNTYKLILVEDDASLGYLLSEYLGMKGFTVSWAKDAKDALLKVNANVFDLAVLDVMLPDMDGFELSQKIKSINPQLPFIFLTARSLKIDVLKGFSLGAVDYLKKPIDEEELVVRIHALLSRLSSTQPEEGQVSSYQIGDYTLDTDRFSLRYKDEEIKLTGKEFDLLSLLAINMNQLCTHKEILTTIWDKNDYFNKKSLNVFISHLRKHLGKDPRISIVNVSRRGFMLRVEERK</sequence>
<dbReference type="Proteomes" id="UP000290261">
    <property type="component" value="Unassembled WGS sequence"/>
</dbReference>
<proteinExistence type="predicted"/>
<feature type="domain" description="Response regulatory" evidence="6">
    <location>
        <begin position="6"/>
        <end position="120"/>
    </location>
</feature>
<feature type="domain" description="OmpR/PhoB-type" evidence="7">
    <location>
        <begin position="133"/>
        <end position="230"/>
    </location>
</feature>
<dbReference type="EMBL" id="JJMP01000006">
    <property type="protein sequence ID" value="RYC51409.1"/>
    <property type="molecule type" value="Genomic_DNA"/>
</dbReference>
<dbReference type="InterPro" id="IPR011006">
    <property type="entry name" value="CheY-like_superfamily"/>
</dbReference>
<dbReference type="InterPro" id="IPR039420">
    <property type="entry name" value="WalR-like"/>
</dbReference>
<dbReference type="PANTHER" id="PTHR48111:SF40">
    <property type="entry name" value="PHOSPHATE REGULON TRANSCRIPTIONAL REGULATORY PROTEIN PHOB"/>
    <property type="match status" value="1"/>
</dbReference>
<dbReference type="Gene3D" id="3.40.50.2300">
    <property type="match status" value="1"/>
</dbReference>
<comment type="caution">
    <text evidence="8">The sequence shown here is derived from an EMBL/GenBank/DDBJ whole genome shotgun (WGS) entry which is preliminary data.</text>
</comment>
<dbReference type="InterPro" id="IPR001867">
    <property type="entry name" value="OmpR/PhoB-type_DNA-bd"/>
</dbReference>
<feature type="DNA-binding region" description="OmpR/PhoB-type" evidence="5">
    <location>
        <begin position="133"/>
        <end position="230"/>
    </location>
</feature>
<dbReference type="InterPro" id="IPR001789">
    <property type="entry name" value="Sig_transdc_resp-reg_receiver"/>
</dbReference>
<organism evidence="8 9">
    <name type="scientific">Flagellimonas olearia</name>
    <dbReference type="NCBI Taxonomy" id="552546"/>
    <lineage>
        <taxon>Bacteria</taxon>
        <taxon>Pseudomonadati</taxon>
        <taxon>Bacteroidota</taxon>
        <taxon>Flavobacteriia</taxon>
        <taxon>Flavobacteriales</taxon>
        <taxon>Flavobacteriaceae</taxon>
        <taxon>Flagellimonas</taxon>
    </lineage>
</organism>
<dbReference type="Pfam" id="PF00486">
    <property type="entry name" value="Trans_reg_C"/>
    <property type="match status" value="1"/>
</dbReference>
<evidence type="ECO:0000256" key="5">
    <source>
        <dbReference type="PROSITE-ProRule" id="PRU01091"/>
    </source>
</evidence>
<dbReference type="PROSITE" id="PS51755">
    <property type="entry name" value="OMPR_PHOB"/>
    <property type="match status" value="1"/>
</dbReference>
<evidence type="ECO:0000259" key="7">
    <source>
        <dbReference type="PROSITE" id="PS51755"/>
    </source>
</evidence>
<dbReference type="Pfam" id="PF00072">
    <property type="entry name" value="Response_reg"/>
    <property type="match status" value="1"/>
</dbReference>
<keyword evidence="9" id="KW-1185">Reference proteome</keyword>
<evidence type="ECO:0000313" key="9">
    <source>
        <dbReference type="Proteomes" id="UP000290261"/>
    </source>
</evidence>
<evidence type="ECO:0000256" key="3">
    <source>
        <dbReference type="ARBA" id="ARBA00023125"/>
    </source>
</evidence>
<keyword evidence="3 5" id="KW-0238">DNA-binding</keyword>
<evidence type="ECO:0000256" key="4">
    <source>
        <dbReference type="PROSITE-ProRule" id="PRU00169"/>
    </source>
</evidence>
<evidence type="ECO:0000256" key="2">
    <source>
        <dbReference type="ARBA" id="ARBA00023012"/>
    </source>
</evidence>
<dbReference type="PANTHER" id="PTHR48111">
    <property type="entry name" value="REGULATOR OF RPOS"/>
    <property type="match status" value="1"/>
</dbReference>
<name>A0A444VKW6_9FLAO</name>
<evidence type="ECO:0000256" key="1">
    <source>
        <dbReference type="ARBA" id="ARBA00022553"/>
    </source>
</evidence>
<dbReference type="AlphaFoldDB" id="A0A444VKW6"/>
<dbReference type="GO" id="GO:0000976">
    <property type="term" value="F:transcription cis-regulatory region binding"/>
    <property type="evidence" value="ECO:0007669"/>
    <property type="project" value="TreeGrafter"/>
</dbReference>
<accession>A0A444VKW6</accession>
<keyword evidence="2" id="KW-0902">Two-component regulatory system</keyword>
<gene>
    <name evidence="8" type="ORF">DN53_14530</name>
</gene>
<dbReference type="GO" id="GO:0000156">
    <property type="term" value="F:phosphorelay response regulator activity"/>
    <property type="evidence" value="ECO:0007669"/>
    <property type="project" value="TreeGrafter"/>
</dbReference>
<evidence type="ECO:0000259" key="6">
    <source>
        <dbReference type="PROSITE" id="PS50110"/>
    </source>
</evidence>
<keyword evidence="1 4" id="KW-0597">Phosphoprotein</keyword>
<feature type="modified residue" description="4-aspartylphosphate" evidence="4">
    <location>
        <position position="55"/>
    </location>
</feature>
<dbReference type="GO" id="GO:0006355">
    <property type="term" value="P:regulation of DNA-templated transcription"/>
    <property type="evidence" value="ECO:0007669"/>
    <property type="project" value="InterPro"/>
</dbReference>
<dbReference type="PROSITE" id="PS50110">
    <property type="entry name" value="RESPONSE_REGULATORY"/>
    <property type="match status" value="1"/>
</dbReference>
<protein>
    <submittedName>
        <fullName evidence="8">Transcriptional regulator</fullName>
    </submittedName>
</protein>
<dbReference type="SMART" id="SM00448">
    <property type="entry name" value="REC"/>
    <property type="match status" value="1"/>
</dbReference>
<dbReference type="SMART" id="SM00862">
    <property type="entry name" value="Trans_reg_C"/>
    <property type="match status" value="1"/>
</dbReference>
<dbReference type="InterPro" id="IPR036388">
    <property type="entry name" value="WH-like_DNA-bd_sf"/>
</dbReference>
<dbReference type="Gene3D" id="1.10.10.10">
    <property type="entry name" value="Winged helix-like DNA-binding domain superfamily/Winged helix DNA-binding domain"/>
    <property type="match status" value="1"/>
</dbReference>
<dbReference type="SUPFAM" id="SSF52172">
    <property type="entry name" value="CheY-like"/>
    <property type="match status" value="1"/>
</dbReference>
<dbReference type="GO" id="GO:0005829">
    <property type="term" value="C:cytosol"/>
    <property type="evidence" value="ECO:0007669"/>
    <property type="project" value="TreeGrafter"/>
</dbReference>
<dbReference type="RefSeq" id="WP_129654448.1">
    <property type="nucleotide sequence ID" value="NZ_ML142910.1"/>
</dbReference>